<evidence type="ECO:0000313" key="1">
    <source>
        <dbReference type="EMBL" id="CAF4567622.1"/>
    </source>
</evidence>
<name>A0A820ZSG7_9BILA</name>
<dbReference type="AlphaFoldDB" id="A0A820ZSG7"/>
<dbReference type="InterPro" id="IPR035992">
    <property type="entry name" value="Ricin_B-like_lectins"/>
</dbReference>
<organism evidence="1 2">
    <name type="scientific">Rotaria socialis</name>
    <dbReference type="NCBI Taxonomy" id="392032"/>
    <lineage>
        <taxon>Eukaryota</taxon>
        <taxon>Metazoa</taxon>
        <taxon>Spiralia</taxon>
        <taxon>Gnathifera</taxon>
        <taxon>Rotifera</taxon>
        <taxon>Eurotatoria</taxon>
        <taxon>Bdelloidea</taxon>
        <taxon>Philodinida</taxon>
        <taxon>Philodinidae</taxon>
        <taxon>Rotaria</taxon>
    </lineage>
</organism>
<accession>A0A820ZSG7</accession>
<reference evidence="1" key="1">
    <citation type="submission" date="2021-02" db="EMBL/GenBank/DDBJ databases">
        <authorList>
            <person name="Nowell W R."/>
        </authorList>
    </citation>
    <scope>NUCLEOTIDE SEQUENCE</scope>
</reference>
<dbReference type="EMBL" id="CAJOBR010000991">
    <property type="protein sequence ID" value="CAF4567622.1"/>
    <property type="molecule type" value="Genomic_DNA"/>
</dbReference>
<dbReference type="Proteomes" id="UP000663848">
    <property type="component" value="Unassembled WGS sequence"/>
</dbReference>
<protein>
    <submittedName>
        <fullName evidence="1">Uncharacterized protein</fullName>
    </submittedName>
</protein>
<sequence>MELFDEKIDKHIENLSEKFRCKFVITKVVYNDIVSVLKDGSGEAQFKFWGFKHFKLMTIGELQVVYGKTSNNPSEHIPDGLYLIEVLHSGKFITFTPERSTLVQQDQNVQNEAETQVFEIQHIGYRDYIIRHHLTGLILTVHNGSPSPCAPIILGRSMGVRTPYQTVNFERSSSQSDDFIIFLKHTRMVLDIDGGSQSSNARLLQFPQKKNNNLEQFTQRFRLHPIVDHTTQPTIIIPAEYIR</sequence>
<proteinExistence type="predicted"/>
<comment type="caution">
    <text evidence="1">The sequence shown here is derived from an EMBL/GenBank/DDBJ whole genome shotgun (WGS) entry which is preliminary data.</text>
</comment>
<dbReference type="SUPFAM" id="SSF50370">
    <property type="entry name" value="Ricin B-like lectins"/>
    <property type="match status" value="1"/>
</dbReference>
<evidence type="ECO:0000313" key="2">
    <source>
        <dbReference type="Proteomes" id="UP000663848"/>
    </source>
</evidence>
<dbReference type="CDD" id="cd00161">
    <property type="entry name" value="beta-trefoil_Ricin-like"/>
    <property type="match status" value="1"/>
</dbReference>
<gene>
    <name evidence="1" type="ORF">QYT958_LOCUS9412</name>
</gene>
<dbReference type="Gene3D" id="2.80.10.50">
    <property type="match status" value="1"/>
</dbReference>